<feature type="region of interest" description="Disordered" evidence="1">
    <location>
        <begin position="107"/>
        <end position="169"/>
    </location>
</feature>
<dbReference type="OrthoDB" id="3559843at2759"/>
<keyword evidence="3" id="KW-1185">Reference proteome</keyword>
<dbReference type="Proteomes" id="UP000326757">
    <property type="component" value="Unassembled WGS sequence"/>
</dbReference>
<proteinExistence type="predicted"/>
<protein>
    <submittedName>
        <fullName evidence="2">Uncharacterized protein</fullName>
    </submittedName>
</protein>
<name>A0A5N6KKZ3_MONLA</name>
<evidence type="ECO:0000313" key="3">
    <source>
        <dbReference type="Proteomes" id="UP000326757"/>
    </source>
</evidence>
<dbReference type="AlphaFoldDB" id="A0A5N6KKZ3"/>
<organism evidence="2 3">
    <name type="scientific">Monilinia laxa</name>
    <name type="common">Brown rot fungus</name>
    <name type="synonym">Sclerotinia laxa</name>
    <dbReference type="NCBI Taxonomy" id="61186"/>
    <lineage>
        <taxon>Eukaryota</taxon>
        <taxon>Fungi</taxon>
        <taxon>Dikarya</taxon>
        <taxon>Ascomycota</taxon>
        <taxon>Pezizomycotina</taxon>
        <taxon>Leotiomycetes</taxon>
        <taxon>Helotiales</taxon>
        <taxon>Sclerotiniaceae</taxon>
        <taxon>Monilinia</taxon>
    </lineage>
</organism>
<gene>
    <name evidence="2" type="ORF">EYC80_003860</name>
</gene>
<feature type="compositionally biased region" description="Basic and acidic residues" evidence="1">
    <location>
        <begin position="138"/>
        <end position="158"/>
    </location>
</feature>
<evidence type="ECO:0000313" key="2">
    <source>
        <dbReference type="EMBL" id="KAB8304466.1"/>
    </source>
</evidence>
<accession>A0A5N6KKZ3</accession>
<reference evidence="2 3" key="1">
    <citation type="submission" date="2019-06" db="EMBL/GenBank/DDBJ databases">
        <title>Genome Sequence of the Brown Rot Fungal Pathogen Monilinia laxa.</title>
        <authorList>
            <person name="De Miccolis Angelini R.M."/>
            <person name="Landi L."/>
            <person name="Abate D."/>
            <person name="Pollastro S."/>
            <person name="Romanazzi G."/>
            <person name="Faretra F."/>
        </authorList>
    </citation>
    <scope>NUCLEOTIDE SEQUENCE [LARGE SCALE GENOMIC DNA]</scope>
    <source>
        <strain evidence="2 3">Mlax316</strain>
    </source>
</reference>
<sequence>MASNNTESLSSTSASASNSTAKMSIDSMLNTFSPDTTAAMTFDAPTATILDGKTIDYNLLSVRQLITMLSERRLVPSFKDSLVILLLQDDERQYRATIQASSSSSTIRPVVIDGQRSGSPELGDQGGQQASLDDLEDMVDRYLERRQGSENLRARAEEDLTSLSSGTKQ</sequence>
<evidence type="ECO:0000256" key="1">
    <source>
        <dbReference type="SAM" id="MobiDB-lite"/>
    </source>
</evidence>
<comment type="caution">
    <text evidence="2">The sequence shown here is derived from an EMBL/GenBank/DDBJ whole genome shotgun (WGS) entry which is preliminary data.</text>
</comment>
<dbReference type="EMBL" id="VIGI01000001">
    <property type="protein sequence ID" value="KAB8304466.1"/>
    <property type="molecule type" value="Genomic_DNA"/>
</dbReference>